<evidence type="ECO:0000256" key="5">
    <source>
        <dbReference type="ARBA" id="ARBA00023136"/>
    </source>
</evidence>
<dbReference type="PANTHER" id="PTHR30572">
    <property type="entry name" value="MEMBRANE COMPONENT OF TRANSPORTER-RELATED"/>
    <property type="match status" value="1"/>
</dbReference>
<dbReference type="RefSeq" id="WP_189527446.1">
    <property type="nucleotide sequence ID" value="NZ_BMSG01000024.1"/>
</dbReference>
<reference evidence="10 11" key="1">
    <citation type="submission" date="2024-09" db="EMBL/GenBank/DDBJ databases">
        <title>The Natural Products Discovery Center: Release of the First 8490 Sequenced Strains for Exploring Actinobacteria Biosynthetic Diversity.</title>
        <authorList>
            <person name="Kalkreuter E."/>
            <person name="Kautsar S.A."/>
            <person name="Yang D."/>
            <person name="Bader C.D."/>
            <person name="Teijaro C.N."/>
            <person name="Fluegel L."/>
            <person name="Davis C.M."/>
            <person name="Simpson J.R."/>
            <person name="Lauterbach L."/>
            <person name="Steele A.D."/>
            <person name="Gui C."/>
            <person name="Meng S."/>
            <person name="Li G."/>
            <person name="Viehrig K."/>
            <person name="Ye F."/>
            <person name="Su P."/>
            <person name="Kiefer A.F."/>
            <person name="Nichols A."/>
            <person name="Cepeda A.J."/>
            <person name="Yan W."/>
            <person name="Fan B."/>
            <person name="Jiang Y."/>
            <person name="Adhikari A."/>
            <person name="Zheng C.-J."/>
            <person name="Schuster L."/>
            <person name="Cowan T.M."/>
            <person name="Smanski M.J."/>
            <person name="Chevrette M.G."/>
            <person name="De Carvalho L.P.S."/>
            <person name="Shen B."/>
        </authorList>
    </citation>
    <scope>NUCLEOTIDE SEQUENCE [LARGE SCALE GENOMIC DNA]</scope>
    <source>
        <strain evidence="10 11">NPDC058546</strain>
    </source>
</reference>
<feature type="transmembrane region" description="Helical" evidence="7">
    <location>
        <begin position="445"/>
        <end position="468"/>
    </location>
</feature>
<keyword evidence="3 7" id="KW-0812">Transmembrane</keyword>
<keyword evidence="11" id="KW-1185">Reference proteome</keyword>
<dbReference type="Proteomes" id="UP001598251">
    <property type="component" value="Unassembled WGS sequence"/>
</dbReference>
<comment type="subcellular location">
    <subcellularLocation>
        <location evidence="1">Cell membrane</location>
        <topology evidence="1">Multi-pass membrane protein</topology>
    </subcellularLocation>
</comment>
<evidence type="ECO:0000313" key="11">
    <source>
        <dbReference type="Proteomes" id="UP001598251"/>
    </source>
</evidence>
<feature type="transmembrane region" description="Helical" evidence="7">
    <location>
        <begin position="269"/>
        <end position="293"/>
    </location>
</feature>
<feature type="transmembrane region" description="Helical" evidence="7">
    <location>
        <begin position="359"/>
        <end position="383"/>
    </location>
</feature>
<dbReference type="InterPro" id="IPR003838">
    <property type="entry name" value="ABC3_permease_C"/>
</dbReference>
<feature type="domain" description="MacB-like periplasmic core" evidence="9">
    <location>
        <begin position="18"/>
        <end position="236"/>
    </location>
</feature>
<name>A0ABW6EM26_9ACTN</name>
<dbReference type="InterPro" id="IPR025857">
    <property type="entry name" value="MacB_PCD"/>
</dbReference>
<evidence type="ECO:0000259" key="9">
    <source>
        <dbReference type="Pfam" id="PF12704"/>
    </source>
</evidence>
<comment type="caution">
    <text evidence="10">The sequence shown here is derived from an EMBL/GenBank/DDBJ whole genome shotgun (WGS) entry which is preliminary data.</text>
</comment>
<feature type="transmembrane region" description="Helical" evidence="7">
    <location>
        <begin position="809"/>
        <end position="831"/>
    </location>
</feature>
<dbReference type="PANTHER" id="PTHR30572:SF4">
    <property type="entry name" value="ABC TRANSPORTER PERMEASE YTRF"/>
    <property type="match status" value="1"/>
</dbReference>
<dbReference type="InterPro" id="IPR050250">
    <property type="entry name" value="Macrolide_Exporter_MacB"/>
</dbReference>
<evidence type="ECO:0000259" key="8">
    <source>
        <dbReference type="Pfam" id="PF02687"/>
    </source>
</evidence>
<evidence type="ECO:0000256" key="7">
    <source>
        <dbReference type="SAM" id="Phobius"/>
    </source>
</evidence>
<keyword evidence="5 7" id="KW-0472">Membrane</keyword>
<organism evidence="10 11">
    <name type="scientific">Streptomyces sindenensis</name>
    <dbReference type="NCBI Taxonomy" id="67363"/>
    <lineage>
        <taxon>Bacteria</taxon>
        <taxon>Bacillati</taxon>
        <taxon>Actinomycetota</taxon>
        <taxon>Actinomycetes</taxon>
        <taxon>Kitasatosporales</taxon>
        <taxon>Streptomycetaceae</taxon>
        <taxon>Streptomyces</taxon>
    </lineage>
</organism>
<protein>
    <submittedName>
        <fullName evidence="10">ABC transporter permease</fullName>
    </submittedName>
</protein>
<feature type="transmembrane region" description="Helical" evidence="7">
    <location>
        <begin position="313"/>
        <end position="339"/>
    </location>
</feature>
<keyword evidence="2" id="KW-1003">Cell membrane</keyword>
<dbReference type="EMBL" id="JBHXOF010000016">
    <property type="protein sequence ID" value="MFD4215865.1"/>
    <property type="molecule type" value="Genomic_DNA"/>
</dbReference>
<accession>A0ABW6EM26</accession>
<feature type="domain" description="MacB-like periplasmic core" evidence="9">
    <location>
        <begin position="488"/>
        <end position="688"/>
    </location>
</feature>
<feature type="transmembrane region" description="Helical" evidence="7">
    <location>
        <begin position="713"/>
        <end position="744"/>
    </location>
</feature>
<feature type="transmembrane region" description="Helical" evidence="7">
    <location>
        <begin position="416"/>
        <end position="439"/>
    </location>
</feature>
<comment type="similarity">
    <text evidence="6">Belongs to the ABC-4 integral membrane protein family.</text>
</comment>
<gene>
    <name evidence="10" type="ORF">ACFWSS_23630</name>
</gene>
<dbReference type="Pfam" id="PF12704">
    <property type="entry name" value="MacB_PCD"/>
    <property type="match status" value="2"/>
</dbReference>
<sequence>MLKATLKSLLSRKLRLILSGLAVVLAVMFVSGSMVIRDTLGRSIDAQFAGAYDDTDLQASLKPKVDADVGDSEVIPVTDAAAVERVSKVSGVERARGVVQAEGARVLGKDGKLVPSTGGPRYGESWRGESDLIALRSGHEPRTDAEVAINAGLAEKAGFKVGDRIQVLTTEPQKTFTVAGVFGYSGDRDAIGGEQTVAFTEPVAQKLMTGTPGGFTGITVDTASGASVAAVKAAIGKELGDTFRVATGEELSKKASDKSRGVLDLMSQLLLGFAAVAVLVGIFLIVNTFSIIIAQRMRELALLRALGASPRQVIGSVLLESFVVGLVASAIGLAAGVGIGALGAKMLAGTTDGLKVAPLGVPASAVITAFAVGILVTMFSALFPALKAAKVAPISVIRAAVNPEGKHRKQTWTGGILFGLGIIMLALGLFGSSGIALILTGVLFTFVGVALLTPLVSRPTVWALGALFARSLPGQLGRRNSARNPRRTAVTASAMMIGVALVTAISTVAVSSENSVTDELSRDLKAQLVAMGEGGSAASATIDPAALTAVGQVSGVKNVAAAMLDSGKVGKEAAGVASWQDWGKAREVLGLKGDKGNIDSPGDGEVVMNTATAKSHDLKTGDKVVVQLQRGEPHTYVLAGTFKDSNLANSVVVPWADAQTGFRNKLPSQAFFQLEDGAETAAVQPKIEGLLKDSPEVSVQTKSDVIGQFSQGFAMMLTVVQALLGVAMLIAVLGIINTLALSILERTKEMGALRAIGLSRGQTVRMIMTESVVISLFGAVLGITVGGLLGLAVAHAMKDQGVSQLSLPWAQMLAYLIGAMVVGVIASLAPARRGARLNVLKAIGHE</sequence>
<proteinExistence type="inferred from homology"/>
<evidence type="ECO:0000256" key="3">
    <source>
        <dbReference type="ARBA" id="ARBA00022692"/>
    </source>
</evidence>
<dbReference type="Pfam" id="PF02687">
    <property type="entry name" value="FtsX"/>
    <property type="match status" value="2"/>
</dbReference>
<keyword evidence="4 7" id="KW-1133">Transmembrane helix</keyword>
<feature type="transmembrane region" description="Helical" evidence="7">
    <location>
        <begin position="772"/>
        <end position="797"/>
    </location>
</feature>
<evidence type="ECO:0000256" key="4">
    <source>
        <dbReference type="ARBA" id="ARBA00022989"/>
    </source>
</evidence>
<evidence type="ECO:0000313" key="10">
    <source>
        <dbReference type="EMBL" id="MFD4215865.1"/>
    </source>
</evidence>
<feature type="domain" description="ABC3 transporter permease C-terminal" evidence="8">
    <location>
        <begin position="723"/>
        <end position="838"/>
    </location>
</feature>
<evidence type="ECO:0000256" key="6">
    <source>
        <dbReference type="ARBA" id="ARBA00038076"/>
    </source>
</evidence>
<feature type="domain" description="ABC3 transporter permease C-terminal" evidence="8">
    <location>
        <begin position="273"/>
        <end position="392"/>
    </location>
</feature>
<evidence type="ECO:0000256" key="1">
    <source>
        <dbReference type="ARBA" id="ARBA00004651"/>
    </source>
</evidence>
<feature type="transmembrane region" description="Helical" evidence="7">
    <location>
        <begin position="489"/>
        <end position="510"/>
    </location>
</feature>
<evidence type="ECO:0000256" key="2">
    <source>
        <dbReference type="ARBA" id="ARBA00022475"/>
    </source>
</evidence>